<gene>
    <name evidence="4" type="ORF">AQ619_00100</name>
</gene>
<dbReference type="InterPro" id="IPR000182">
    <property type="entry name" value="GNAT_dom"/>
</dbReference>
<keyword evidence="5" id="KW-1185">Reference proteome</keyword>
<dbReference type="STRING" id="69395.AQ619_00100"/>
<organism evidence="4 5">
    <name type="scientific">Caulobacter henricii</name>
    <dbReference type="NCBI Taxonomy" id="69395"/>
    <lineage>
        <taxon>Bacteria</taxon>
        <taxon>Pseudomonadati</taxon>
        <taxon>Pseudomonadota</taxon>
        <taxon>Alphaproteobacteria</taxon>
        <taxon>Caulobacterales</taxon>
        <taxon>Caulobacteraceae</taxon>
        <taxon>Caulobacter</taxon>
    </lineage>
</organism>
<evidence type="ECO:0000256" key="2">
    <source>
        <dbReference type="ARBA" id="ARBA00023315"/>
    </source>
</evidence>
<dbReference type="PANTHER" id="PTHR43420">
    <property type="entry name" value="ACETYLTRANSFERASE"/>
    <property type="match status" value="1"/>
</dbReference>
<reference evidence="4 5" key="1">
    <citation type="submission" date="2015-10" db="EMBL/GenBank/DDBJ databases">
        <title>Conservation of the essential genome among Caulobacter and Brevundimonas species.</title>
        <authorList>
            <person name="Scott D."/>
            <person name="Ely B."/>
        </authorList>
    </citation>
    <scope>NUCLEOTIDE SEQUENCE [LARGE SCALE GENOMIC DNA]</scope>
    <source>
        <strain evidence="4 5">CB4</strain>
    </source>
</reference>
<evidence type="ECO:0000256" key="1">
    <source>
        <dbReference type="ARBA" id="ARBA00022679"/>
    </source>
</evidence>
<evidence type="ECO:0000313" key="5">
    <source>
        <dbReference type="Proteomes" id="UP000056905"/>
    </source>
</evidence>
<dbReference type="PROSITE" id="PS51186">
    <property type="entry name" value="GNAT"/>
    <property type="match status" value="1"/>
</dbReference>
<dbReference type="Gene3D" id="3.40.630.30">
    <property type="match status" value="1"/>
</dbReference>
<dbReference type="OrthoDB" id="9804026at2"/>
<name>A0A0P0NW50_9CAUL</name>
<accession>A0A0P0NW50</accession>
<evidence type="ECO:0000313" key="4">
    <source>
        <dbReference type="EMBL" id="ALL11897.1"/>
    </source>
</evidence>
<dbReference type="InterPro" id="IPR016181">
    <property type="entry name" value="Acyl_CoA_acyltransferase"/>
</dbReference>
<sequence length="150" mass="15811">MILRPVGLEACFSLADLHDRAFERPWSALALEDLLNSPGVFAVLGEAGDPAVEKGFILCRSIAGEAEILTIAVDPAARRRGWGSALVEMAAGIAAETGSDALFLEVAADNAAALGLYASAGFARVGLRRGYYPHPEGDRDAVVMRRALNT</sequence>
<protein>
    <submittedName>
        <fullName evidence="4">Ribosomal-protein-alanine acetyltransferase</fullName>
    </submittedName>
</protein>
<dbReference type="SUPFAM" id="SSF55729">
    <property type="entry name" value="Acyl-CoA N-acyltransferases (Nat)"/>
    <property type="match status" value="1"/>
</dbReference>
<feature type="domain" description="N-acetyltransferase" evidence="3">
    <location>
        <begin position="1"/>
        <end position="149"/>
    </location>
</feature>
<dbReference type="GO" id="GO:0016747">
    <property type="term" value="F:acyltransferase activity, transferring groups other than amino-acyl groups"/>
    <property type="evidence" value="ECO:0007669"/>
    <property type="project" value="InterPro"/>
</dbReference>
<proteinExistence type="predicted"/>
<dbReference type="KEGG" id="chq:AQ619_00100"/>
<dbReference type="Proteomes" id="UP000056905">
    <property type="component" value="Chromosome"/>
</dbReference>
<dbReference type="EMBL" id="CP013002">
    <property type="protein sequence ID" value="ALL11897.1"/>
    <property type="molecule type" value="Genomic_DNA"/>
</dbReference>
<dbReference type="PANTHER" id="PTHR43420:SF44">
    <property type="entry name" value="ACETYLTRANSFERASE YPEA"/>
    <property type="match status" value="1"/>
</dbReference>
<dbReference type="InterPro" id="IPR050680">
    <property type="entry name" value="YpeA/RimI_acetyltransf"/>
</dbReference>
<keyword evidence="2" id="KW-0012">Acyltransferase</keyword>
<dbReference type="Pfam" id="PF00583">
    <property type="entry name" value="Acetyltransf_1"/>
    <property type="match status" value="1"/>
</dbReference>
<keyword evidence="1 4" id="KW-0808">Transferase</keyword>
<evidence type="ECO:0000259" key="3">
    <source>
        <dbReference type="PROSITE" id="PS51186"/>
    </source>
</evidence>
<dbReference type="AlphaFoldDB" id="A0A0P0NW50"/>
<dbReference type="CDD" id="cd04301">
    <property type="entry name" value="NAT_SF"/>
    <property type="match status" value="1"/>
</dbReference>
<dbReference type="RefSeq" id="WP_062142534.1">
    <property type="nucleotide sequence ID" value="NZ_CP013002.1"/>
</dbReference>